<keyword evidence="3" id="KW-0677">Repeat</keyword>
<dbReference type="EMBL" id="FXZK01000002">
    <property type="protein sequence ID" value="SMY07370.1"/>
    <property type="molecule type" value="Genomic_DNA"/>
</dbReference>
<evidence type="ECO:0000256" key="1">
    <source>
        <dbReference type="ARBA" id="ARBA00007274"/>
    </source>
</evidence>
<dbReference type="CDD" id="cd03354">
    <property type="entry name" value="LbH_SAT"/>
    <property type="match status" value="1"/>
</dbReference>
<proteinExistence type="inferred from homology"/>
<accession>A0A238LEN0</accession>
<reference evidence="5 6" key="1">
    <citation type="submission" date="2017-05" db="EMBL/GenBank/DDBJ databases">
        <authorList>
            <person name="Song R."/>
            <person name="Chenine A.L."/>
            <person name="Ruprecht R.M."/>
        </authorList>
    </citation>
    <scope>NUCLEOTIDE SEQUENCE [LARGE SCALE GENOMIC DNA]</scope>
    <source>
        <strain evidence="5 6">CECT 8899</strain>
    </source>
</reference>
<dbReference type="Gene3D" id="2.160.10.10">
    <property type="entry name" value="Hexapeptide repeat proteins"/>
    <property type="match status" value="1"/>
</dbReference>
<dbReference type="InterPro" id="IPR001451">
    <property type="entry name" value="Hexapep"/>
</dbReference>
<dbReference type="PROSITE" id="PS00101">
    <property type="entry name" value="HEXAPEP_TRANSFERASES"/>
    <property type="match status" value="1"/>
</dbReference>
<evidence type="ECO:0000256" key="4">
    <source>
        <dbReference type="ARBA" id="ARBA00023315"/>
    </source>
</evidence>
<evidence type="ECO:0000256" key="3">
    <source>
        <dbReference type="ARBA" id="ARBA00022737"/>
    </source>
</evidence>
<protein>
    <submittedName>
        <fullName evidence="5">Serine acetyltransferase</fullName>
        <ecNumber evidence="5">2.3.1.30</ecNumber>
    </submittedName>
</protein>
<dbReference type="InterPro" id="IPR045304">
    <property type="entry name" value="LbH_SAT"/>
</dbReference>
<dbReference type="OrthoDB" id="7545269at2"/>
<organism evidence="5 6">
    <name type="scientific">Flavimaricola marinus</name>
    <dbReference type="NCBI Taxonomy" id="1819565"/>
    <lineage>
        <taxon>Bacteria</taxon>
        <taxon>Pseudomonadati</taxon>
        <taxon>Pseudomonadota</taxon>
        <taxon>Alphaproteobacteria</taxon>
        <taxon>Rhodobacterales</taxon>
        <taxon>Paracoccaceae</taxon>
        <taxon>Flavimaricola</taxon>
    </lineage>
</organism>
<sequence>MSQIEIEYDTSATEPDWDRECPDRLWDPERRLLRSIRKYQALRGKGGIAGLTRRWWVLVHRFWTVVTQAEIHLTTQIGGGLRIPHPNGIVIHPDSVIGPNCTIMAQVTLGSGREHGVPRIGGHVDIGAGAKLLGPITVGDHAQIGANAVVTKDVPAGHVAVGIPARIRPPRSVE</sequence>
<dbReference type="PANTHER" id="PTHR42811">
    <property type="entry name" value="SERINE ACETYLTRANSFERASE"/>
    <property type="match status" value="1"/>
</dbReference>
<dbReference type="Proteomes" id="UP000201613">
    <property type="component" value="Unassembled WGS sequence"/>
</dbReference>
<dbReference type="InterPro" id="IPR011004">
    <property type="entry name" value="Trimer_LpxA-like_sf"/>
</dbReference>
<keyword evidence="2 5" id="KW-0808">Transferase</keyword>
<dbReference type="InterPro" id="IPR018357">
    <property type="entry name" value="Hexapep_transf_CS"/>
</dbReference>
<dbReference type="Pfam" id="PF00132">
    <property type="entry name" value="Hexapep"/>
    <property type="match status" value="1"/>
</dbReference>
<dbReference type="AlphaFoldDB" id="A0A238LEN0"/>
<evidence type="ECO:0000313" key="6">
    <source>
        <dbReference type="Proteomes" id="UP000201613"/>
    </source>
</evidence>
<keyword evidence="4 5" id="KW-0012">Acyltransferase</keyword>
<evidence type="ECO:0000313" key="5">
    <source>
        <dbReference type="EMBL" id="SMY07370.1"/>
    </source>
</evidence>
<comment type="similarity">
    <text evidence="1">Belongs to the transferase hexapeptide repeat family.</text>
</comment>
<dbReference type="RefSeq" id="WP_093991576.1">
    <property type="nucleotide sequence ID" value="NZ_FXZK01000002.1"/>
</dbReference>
<name>A0A238LEN0_9RHOB</name>
<gene>
    <name evidence="5" type="primary">cysE_1</name>
    <name evidence="5" type="ORF">LOM8899_01505</name>
</gene>
<evidence type="ECO:0000256" key="2">
    <source>
        <dbReference type="ARBA" id="ARBA00022679"/>
    </source>
</evidence>
<keyword evidence="6" id="KW-1185">Reference proteome</keyword>
<dbReference type="EC" id="2.3.1.30" evidence="5"/>
<dbReference type="SUPFAM" id="SSF51161">
    <property type="entry name" value="Trimeric LpxA-like enzymes"/>
    <property type="match status" value="1"/>
</dbReference>
<dbReference type="GO" id="GO:0009001">
    <property type="term" value="F:serine O-acetyltransferase activity"/>
    <property type="evidence" value="ECO:0007669"/>
    <property type="project" value="UniProtKB-EC"/>
</dbReference>